<gene>
    <name evidence="10" type="ORF">RRG08_030098</name>
</gene>
<evidence type="ECO:0000256" key="5">
    <source>
        <dbReference type="ARBA" id="ARBA00022777"/>
    </source>
</evidence>
<dbReference type="AlphaFoldDB" id="A0AAE1DKI8"/>
<dbReference type="GO" id="GO:0005829">
    <property type="term" value="C:cytosol"/>
    <property type="evidence" value="ECO:0007669"/>
    <property type="project" value="UniProtKB-ARBA"/>
</dbReference>
<evidence type="ECO:0000256" key="9">
    <source>
        <dbReference type="PIRNR" id="PIRNR006221"/>
    </source>
</evidence>
<keyword evidence="6" id="KW-0067">ATP-binding</keyword>
<evidence type="ECO:0000256" key="4">
    <source>
        <dbReference type="ARBA" id="ARBA00022741"/>
    </source>
</evidence>
<dbReference type="Gene3D" id="3.90.1200.10">
    <property type="match status" value="1"/>
</dbReference>
<protein>
    <recommendedName>
        <fullName evidence="2">protein-ribulosamine 3-kinase</fullName>
        <ecNumber evidence="2">2.7.1.172</ecNumber>
    </recommendedName>
</protein>
<evidence type="ECO:0000256" key="2">
    <source>
        <dbReference type="ARBA" id="ARBA00011961"/>
    </source>
</evidence>
<sequence length="321" mass="35939">MSDYTQQNKMGSTEELIKQELGVSKLRSTGKGGRGCINQGSAYETENGTVFVKFNNGAEAFEMFEGEYASLAALHASAAVAVPKPMKVIKNPKGGAMLVMEYLEMQSLSKHSALLGEQMARLHLHNAQLGKAQASAEKSVHKQKDGVEYVAKFGFPVTTCCGYLPQDNTWADSWVDFFARKIEQQLKFVEEKHSDRSARPIWSNLMPNLHKLFQGLEITPALMHGDLWGGNAAETQDGPVVFDPASFYGHSEYDLAISKMFGGFGQAFFKSYYAILPKQSGYEDRLDLYQMFHYFNHWSHFGGGYQQSTMSILRRLSKKYS</sequence>
<proteinExistence type="inferred from homology"/>
<accession>A0AAE1DKI8</accession>
<evidence type="ECO:0000256" key="6">
    <source>
        <dbReference type="ARBA" id="ARBA00022840"/>
    </source>
</evidence>
<keyword evidence="11" id="KW-1185">Reference proteome</keyword>
<dbReference type="PANTHER" id="PTHR12149">
    <property type="entry name" value="FRUCTOSAMINE 3 KINASE-RELATED PROTEIN"/>
    <property type="match status" value="1"/>
</dbReference>
<dbReference type="PANTHER" id="PTHR12149:SF8">
    <property type="entry name" value="PROTEIN-RIBULOSAMINE 3-KINASE"/>
    <property type="match status" value="1"/>
</dbReference>
<dbReference type="FunFam" id="3.30.200.20:FF:000264">
    <property type="entry name" value="Protein-ribulosamine 3-kinase, chloroplastic"/>
    <property type="match status" value="1"/>
</dbReference>
<keyword evidence="4" id="KW-0547">Nucleotide-binding</keyword>
<dbReference type="InterPro" id="IPR016477">
    <property type="entry name" value="Fructo-/Ketosamine-3-kinase"/>
</dbReference>
<evidence type="ECO:0000256" key="8">
    <source>
        <dbReference type="ARBA" id="ARBA00050767"/>
    </source>
</evidence>
<evidence type="ECO:0000313" key="11">
    <source>
        <dbReference type="Proteomes" id="UP001283361"/>
    </source>
</evidence>
<dbReference type="EC" id="2.7.1.172" evidence="2"/>
<evidence type="ECO:0000256" key="7">
    <source>
        <dbReference type="ARBA" id="ARBA00048655"/>
    </source>
</evidence>
<comment type="caution">
    <text evidence="10">The sequence shown here is derived from an EMBL/GenBank/DDBJ whole genome shotgun (WGS) entry which is preliminary data.</text>
</comment>
<dbReference type="InterPro" id="IPR011009">
    <property type="entry name" value="Kinase-like_dom_sf"/>
</dbReference>
<dbReference type="Proteomes" id="UP001283361">
    <property type="component" value="Unassembled WGS sequence"/>
</dbReference>
<keyword evidence="5 9" id="KW-0418">Kinase</keyword>
<dbReference type="PIRSF" id="PIRSF006221">
    <property type="entry name" value="Ketosamine-3-kinase"/>
    <property type="match status" value="1"/>
</dbReference>
<dbReference type="EMBL" id="JAWDGP010003469">
    <property type="protein sequence ID" value="KAK3774016.1"/>
    <property type="molecule type" value="Genomic_DNA"/>
</dbReference>
<comment type="catalytic activity">
    <reaction evidence="8">
        <text>N(6)-(D-psicosyl)-L-lysyl-[protein] + ATP = N(6)-(3-O-phospho-D-psicosyl)-L-lysyl-[protein] + ADP + H(+)</text>
        <dbReference type="Rhea" id="RHEA:61392"/>
        <dbReference type="Rhea" id="RHEA-COMP:15796"/>
        <dbReference type="Rhea" id="RHEA-COMP:15797"/>
        <dbReference type="ChEBI" id="CHEBI:15378"/>
        <dbReference type="ChEBI" id="CHEBI:30616"/>
        <dbReference type="ChEBI" id="CHEBI:144621"/>
        <dbReference type="ChEBI" id="CHEBI:144622"/>
        <dbReference type="ChEBI" id="CHEBI:456216"/>
    </reaction>
    <physiologicalReaction direction="left-to-right" evidence="8">
        <dbReference type="Rhea" id="RHEA:61393"/>
    </physiologicalReaction>
</comment>
<reference evidence="10" key="1">
    <citation type="journal article" date="2023" name="G3 (Bethesda)">
        <title>A reference genome for the long-term kleptoplast-retaining sea slug Elysia crispata morphotype clarki.</title>
        <authorList>
            <person name="Eastman K.E."/>
            <person name="Pendleton A.L."/>
            <person name="Shaikh M.A."/>
            <person name="Suttiyut T."/>
            <person name="Ogas R."/>
            <person name="Tomko P."/>
            <person name="Gavelis G."/>
            <person name="Widhalm J.R."/>
            <person name="Wisecaver J.H."/>
        </authorList>
    </citation>
    <scope>NUCLEOTIDE SEQUENCE</scope>
    <source>
        <strain evidence="10">ECLA1</strain>
    </source>
</reference>
<dbReference type="GO" id="GO:0005524">
    <property type="term" value="F:ATP binding"/>
    <property type="evidence" value="ECO:0007669"/>
    <property type="project" value="UniProtKB-KW"/>
</dbReference>
<dbReference type="GO" id="GO:0102193">
    <property type="term" value="F:protein-ribulosamine 3-kinase activity"/>
    <property type="evidence" value="ECO:0007669"/>
    <property type="project" value="UniProtKB-EC"/>
</dbReference>
<comment type="similarity">
    <text evidence="1 9">Belongs to the fructosamine kinase family.</text>
</comment>
<evidence type="ECO:0000256" key="3">
    <source>
        <dbReference type="ARBA" id="ARBA00022679"/>
    </source>
</evidence>
<dbReference type="GO" id="GO:0016301">
    <property type="term" value="F:kinase activity"/>
    <property type="evidence" value="ECO:0007669"/>
    <property type="project" value="UniProtKB-UniRule"/>
</dbReference>
<keyword evidence="3 9" id="KW-0808">Transferase</keyword>
<comment type="catalytic activity">
    <reaction evidence="7">
        <text>N(6)-D-ribulosyl-L-lysyl-[protein] + ATP = N(6)-(3-O-phospho-D-ribulosyl)-L-lysyl-[protein] + ADP + H(+)</text>
        <dbReference type="Rhea" id="RHEA:48432"/>
        <dbReference type="Rhea" id="RHEA-COMP:12103"/>
        <dbReference type="Rhea" id="RHEA-COMP:12104"/>
        <dbReference type="ChEBI" id="CHEBI:15378"/>
        <dbReference type="ChEBI" id="CHEBI:30616"/>
        <dbReference type="ChEBI" id="CHEBI:90418"/>
        <dbReference type="ChEBI" id="CHEBI:90420"/>
        <dbReference type="ChEBI" id="CHEBI:456216"/>
        <dbReference type="EC" id="2.7.1.172"/>
    </reaction>
    <physiologicalReaction direction="left-to-right" evidence="7">
        <dbReference type="Rhea" id="RHEA:48433"/>
    </physiologicalReaction>
</comment>
<dbReference type="Pfam" id="PF03881">
    <property type="entry name" value="Fructosamin_kin"/>
    <property type="match status" value="1"/>
</dbReference>
<dbReference type="FunFam" id="3.90.1200.10:FF:000003">
    <property type="entry name" value="fructosamine-3-kinase isoform X1"/>
    <property type="match status" value="1"/>
</dbReference>
<evidence type="ECO:0000256" key="1">
    <source>
        <dbReference type="ARBA" id="ARBA00009460"/>
    </source>
</evidence>
<dbReference type="SUPFAM" id="SSF56112">
    <property type="entry name" value="Protein kinase-like (PK-like)"/>
    <property type="match status" value="1"/>
</dbReference>
<organism evidence="10 11">
    <name type="scientific">Elysia crispata</name>
    <name type="common">lettuce slug</name>
    <dbReference type="NCBI Taxonomy" id="231223"/>
    <lineage>
        <taxon>Eukaryota</taxon>
        <taxon>Metazoa</taxon>
        <taxon>Spiralia</taxon>
        <taxon>Lophotrochozoa</taxon>
        <taxon>Mollusca</taxon>
        <taxon>Gastropoda</taxon>
        <taxon>Heterobranchia</taxon>
        <taxon>Euthyneura</taxon>
        <taxon>Panpulmonata</taxon>
        <taxon>Sacoglossa</taxon>
        <taxon>Placobranchoidea</taxon>
        <taxon>Plakobranchidae</taxon>
        <taxon>Elysia</taxon>
    </lineage>
</organism>
<dbReference type="Gene3D" id="3.30.200.20">
    <property type="entry name" value="Phosphorylase Kinase, domain 1"/>
    <property type="match status" value="1"/>
</dbReference>
<evidence type="ECO:0000313" key="10">
    <source>
        <dbReference type="EMBL" id="KAK3774016.1"/>
    </source>
</evidence>
<name>A0AAE1DKI8_9GAST</name>